<dbReference type="EMBL" id="BMVW01000010">
    <property type="protein sequence ID" value="GGZ22506.1"/>
    <property type="molecule type" value="Genomic_DNA"/>
</dbReference>
<reference evidence="2" key="2">
    <citation type="submission" date="2020-09" db="EMBL/GenBank/DDBJ databases">
        <authorList>
            <person name="Sun Q."/>
            <person name="Ohkuma M."/>
        </authorList>
    </citation>
    <scope>NUCLEOTIDE SEQUENCE</scope>
    <source>
        <strain evidence="2">JCM 4815</strain>
    </source>
</reference>
<protein>
    <submittedName>
        <fullName evidence="2">Uncharacterized protein</fullName>
    </submittedName>
</protein>
<organism evidence="2 3">
    <name type="scientific">Streptomyces poonensis</name>
    <dbReference type="NCBI Taxonomy" id="68255"/>
    <lineage>
        <taxon>Bacteria</taxon>
        <taxon>Bacillati</taxon>
        <taxon>Actinomycetota</taxon>
        <taxon>Actinomycetes</taxon>
        <taxon>Kitasatosporales</taxon>
        <taxon>Streptomycetaceae</taxon>
        <taxon>Streptomyces</taxon>
    </lineage>
</organism>
<proteinExistence type="predicted"/>
<accession>A0A918PTS7</accession>
<comment type="caution">
    <text evidence="2">The sequence shown here is derived from an EMBL/GenBank/DDBJ whole genome shotgun (WGS) entry which is preliminary data.</text>
</comment>
<evidence type="ECO:0000256" key="1">
    <source>
        <dbReference type="SAM" id="MobiDB-lite"/>
    </source>
</evidence>
<name>A0A918PTS7_9ACTN</name>
<reference evidence="2" key="1">
    <citation type="journal article" date="2014" name="Int. J. Syst. Evol. Microbiol.">
        <title>Complete genome sequence of Corynebacterium casei LMG S-19264T (=DSM 44701T), isolated from a smear-ripened cheese.</title>
        <authorList>
            <consortium name="US DOE Joint Genome Institute (JGI-PGF)"/>
            <person name="Walter F."/>
            <person name="Albersmeier A."/>
            <person name="Kalinowski J."/>
            <person name="Ruckert C."/>
        </authorList>
    </citation>
    <scope>NUCLEOTIDE SEQUENCE</scope>
    <source>
        <strain evidence="2">JCM 4815</strain>
    </source>
</reference>
<feature type="region of interest" description="Disordered" evidence="1">
    <location>
        <begin position="1"/>
        <end position="40"/>
    </location>
</feature>
<dbReference type="AlphaFoldDB" id="A0A918PTS7"/>
<keyword evidence="3" id="KW-1185">Reference proteome</keyword>
<dbReference type="Proteomes" id="UP000622166">
    <property type="component" value="Unassembled WGS sequence"/>
</dbReference>
<evidence type="ECO:0000313" key="3">
    <source>
        <dbReference type="Proteomes" id="UP000622166"/>
    </source>
</evidence>
<evidence type="ECO:0000313" key="2">
    <source>
        <dbReference type="EMBL" id="GGZ22506.1"/>
    </source>
</evidence>
<gene>
    <name evidence="2" type="ORF">GCM10010365_48430</name>
</gene>
<sequence>MPVRLRCAWRERTGAPGSRQGTETEPRPVLDPSRPVLDASRPVLDPSRQVLDPSRQILDPSRQILDPSRQILDPSRQILGPSRQDRFLSAGVARIRWTVAITPVPDD</sequence>